<name>A0A2S2DSC3_9BACT</name>
<dbReference type="InterPro" id="IPR030888">
    <property type="entry name" value="Put_ccm"/>
</dbReference>
<sequence length="69" mass="7832">MKKYILTLLFSFTCFLGLAQSEIEMADKFRADGKIYVVIAVVLVILTGLFIYLISLDKKVSALEKELKK</sequence>
<keyword evidence="1" id="KW-0812">Transmembrane</keyword>
<keyword evidence="1" id="KW-1133">Transmembrane helix</keyword>
<dbReference type="NCBIfam" id="TIGR04391">
    <property type="entry name" value="CcmD_alt_fam"/>
    <property type="match status" value="1"/>
</dbReference>
<evidence type="ECO:0000313" key="3">
    <source>
        <dbReference type="Proteomes" id="UP000245468"/>
    </source>
</evidence>
<dbReference type="Proteomes" id="UP000245468">
    <property type="component" value="Chromosome"/>
</dbReference>
<keyword evidence="1" id="KW-0472">Membrane</keyword>
<proteinExistence type="predicted"/>
<feature type="transmembrane region" description="Helical" evidence="1">
    <location>
        <begin position="35"/>
        <end position="55"/>
    </location>
</feature>
<dbReference type="KEGG" id="psez:HME7025_00411"/>
<organism evidence="2 3">
    <name type="scientific">Aquirufa nivalisilvae</name>
    <dbReference type="NCBI Taxonomy" id="2516557"/>
    <lineage>
        <taxon>Bacteria</taxon>
        <taxon>Pseudomonadati</taxon>
        <taxon>Bacteroidota</taxon>
        <taxon>Cytophagia</taxon>
        <taxon>Cytophagales</taxon>
        <taxon>Flectobacillaceae</taxon>
        <taxon>Aquirufa</taxon>
    </lineage>
</organism>
<evidence type="ECO:0000313" key="2">
    <source>
        <dbReference type="EMBL" id="AWL08284.1"/>
    </source>
</evidence>
<keyword evidence="3" id="KW-1185">Reference proteome</keyword>
<evidence type="ECO:0000256" key="1">
    <source>
        <dbReference type="SAM" id="Phobius"/>
    </source>
</evidence>
<dbReference type="OrthoDB" id="886941at2"/>
<reference evidence="3" key="1">
    <citation type="submission" date="2018-05" db="EMBL/GenBank/DDBJ databases">
        <title>Pseudarcicella sp. HME7025 Genome sequencing and assembly.</title>
        <authorList>
            <person name="Kim H."/>
            <person name="Kang H."/>
            <person name="Joh K."/>
        </authorList>
    </citation>
    <scope>NUCLEOTIDE SEQUENCE [LARGE SCALE GENOMIC DNA]</scope>
    <source>
        <strain evidence="3">HME7025</strain>
    </source>
</reference>
<dbReference type="EMBL" id="CP029346">
    <property type="protein sequence ID" value="AWL08284.1"/>
    <property type="molecule type" value="Genomic_DNA"/>
</dbReference>
<dbReference type="AlphaFoldDB" id="A0A2S2DSC3"/>
<dbReference type="Pfam" id="PF20077">
    <property type="entry name" value="CcmD_alt"/>
    <property type="match status" value="1"/>
</dbReference>
<evidence type="ECO:0008006" key="4">
    <source>
        <dbReference type="Google" id="ProtNLM"/>
    </source>
</evidence>
<protein>
    <recommendedName>
        <fullName evidence="4">CcmD family protein</fullName>
    </recommendedName>
</protein>
<dbReference type="RefSeq" id="WP_109322047.1">
    <property type="nucleotide sequence ID" value="NZ_CP029346.1"/>
</dbReference>
<gene>
    <name evidence="2" type="ORF">HME7025_00411</name>
</gene>
<accession>A0A2S2DSC3</accession>